<evidence type="ECO:0000313" key="3">
    <source>
        <dbReference type="Proteomes" id="UP000016057"/>
    </source>
</evidence>
<dbReference type="PIRSF" id="PIRSF002746">
    <property type="entry name" value="Gluconate_transporter"/>
    <property type="match status" value="1"/>
</dbReference>
<reference evidence="2 3" key="1">
    <citation type="journal article" date="2013" name="Genome Announc.">
        <title>Draft Genome Sequence of Catellicoccus marimammalium, a Novel Species Commonly Found in Gull Feces.</title>
        <authorList>
            <person name="Weigand M.R."/>
            <person name="Ryu H."/>
            <person name="Bozcek L."/>
            <person name="Konstantinidis K.T."/>
            <person name="Santo Domingo J.W."/>
        </authorList>
    </citation>
    <scope>NUCLEOTIDE SEQUENCE [LARGE SCALE GENOMIC DNA]</scope>
    <source>
        <strain evidence="2 3">M35/04/3</strain>
    </source>
</reference>
<feature type="transmembrane region" description="Helical" evidence="1">
    <location>
        <begin position="107"/>
        <end position="124"/>
    </location>
</feature>
<dbReference type="EMBL" id="AMYT01000019">
    <property type="protein sequence ID" value="EKU27160.1"/>
    <property type="molecule type" value="Genomic_DNA"/>
</dbReference>
<comment type="caution">
    <text evidence="2">The sequence shown here is derived from an EMBL/GenBank/DDBJ whole genome shotgun (WGS) entry which is preliminary data.</text>
</comment>
<feature type="transmembrane region" description="Helical" evidence="1">
    <location>
        <begin position="69"/>
        <end position="95"/>
    </location>
</feature>
<organism evidence="2 3">
    <name type="scientific">Catellicoccus marimammalium M35/04/3</name>
    <dbReference type="NCBI Taxonomy" id="1234409"/>
    <lineage>
        <taxon>Bacteria</taxon>
        <taxon>Bacillati</taxon>
        <taxon>Bacillota</taxon>
        <taxon>Bacilli</taxon>
        <taxon>Lactobacillales</taxon>
        <taxon>Enterococcaceae</taxon>
        <taxon>Catellicoccus</taxon>
    </lineage>
</organism>
<dbReference type="GO" id="GO:0015128">
    <property type="term" value="F:gluconate transmembrane transporter activity"/>
    <property type="evidence" value="ECO:0007669"/>
    <property type="project" value="InterPro"/>
</dbReference>
<proteinExistence type="predicted"/>
<feature type="transmembrane region" description="Helical" evidence="1">
    <location>
        <begin position="144"/>
        <end position="163"/>
    </location>
</feature>
<feature type="transmembrane region" description="Helical" evidence="1">
    <location>
        <begin position="221"/>
        <end position="242"/>
    </location>
</feature>
<dbReference type="Proteomes" id="UP000016057">
    <property type="component" value="Unassembled WGS sequence"/>
</dbReference>
<keyword evidence="1" id="KW-0472">Membrane</keyword>
<feature type="transmembrane region" description="Helical" evidence="1">
    <location>
        <begin position="381"/>
        <end position="403"/>
    </location>
</feature>
<sequence length="404" mass="43442">MSIIGGLLLGLPLSGVLQSVENGIGSILGSLALILGLGGMIAKMMEMSGAANVIADTILDRVGGRYAQFAVILSGVIIGFALFFDAGFILFIPIVIKIAHKMKVSPLWLGIPACSALLTIHTFFPPHPGMVEVIKALHVNEGLLIVVGLGVAFCSITVSGILWPRFYFCHEHWDLNHIEIDEKVEGQQVTFRSSLLFMLLPILLIAAGSFIPLFVHQGVGWIQFLGQPVVALLITLLLLLYFFGWKKGHTTDKLMAAMTVAIQSIANVLLINGAGGGLKQVFIDSGVTETITNLCSHWHLSPLVMGFAIAGTMRILLGSSTVAALTTAGMMQPLLHSSNQWEVVLVALAIGAGSMFCSHINDPGFWLFKEYFNLDIKTTLKTWTMMTIIGGLTSFGILSLLSLL</sequence>
<keyword evidence="1" id="KW-1133">Transmembrane helix</keyword>
<name>K8Z8H0_9ENTE</name>
<dbReference type="NCBIfam" id="TIGR00791">
    <property type="entry name" value="gntP"/>
    <property type="match status" value="1"/>
</dbReference>
<dbReference type="PANTHER" id="PTHR30354">
    <property type="entry name" value="GNT FAMILY GLUCONATE TRANSPORTER"/>
    <property type="match status" value="1"/>
</dbReference>
<dbReference type="GO" id="GO:0005886">
    <property type="term" value="C:plasma membrane"/>
    <property type="evidence" value="ECO:0007669"/>
    <property type="project" value="TreeGrafter"/>
</dbReference>
<accession>K8Z8H0</accession>
<dbReference type="Pfam" id="PF02447">
    <property type="entry name" value="GntP_permease"/>
    <property type="match status" value="1"/>
</dbReference>
<feature type="transmembrane region" description="Helical" evidence="1">
    <location>
        <begin position="343"/>
        <end position="361"/>
    </location>
</feature>
<gene>
    <name evidence="2" type="ORF">C683_0938</name>
</gene>
<protein>
    <submittedName>
        <fullName evidence="2">Gluconate permease</fullName>
    </submittedName>
</protein>
<evidence type="ECO:0000313" key="2">
    <source>
        <dbReference type="EMBL" id="EKU27160.1"/>
    </source>
</evidence>
<dbReference type="eggNOG" id="COG2610">
    <property type="taxonomic scope" value="Bacteria"/>
</dbReference>
<keyword evidence="1" id="KW-0812">Transmembrane</keyword>
<dbReference type="InterPro" id="IPR003474">
    <property type="entry name" value="Glcn_transporter"/>
</dbReference>
<keyword evidence="3" id="KW-1185">Reference proteome</keyword>
<dbReference type="STRING" id="1234409.C683_0938"/>
<dbReference type="AlphaFoldDB" id="K8Z8H0"/>
<feature type="transmembrane region" description="Helical" evidence="1">
    <location>
        <begin position="254"/>
        <end position="275"/>
    </location>
</feature>
<feature type="transmembrane region" description="Helical" evidence="1">
    <location>
        <begin position="303"/>
        <end position="331"/>
    </location>
</feature>
<feature type="transmembrane region" description="Helical" evidence="1">
    <location>
        <begin position="195"/>
        <end position="215"/>
    </location>
</feature>
<evidence type="ECO:0000256" key="1">
    <source>
        <dbReference type="SAM" id="Phobius"/>
    </source>
</evidence>
<dbReference type="PANTHER" id="PTHR30354:SF20">
    <property type="entry name" value="HIGH-AFFINITY GLUCONATE TRANSPORTER"/>
    <property type="match status" value="1"/>
</dbReference>